<gene>
    <name evidence="2" type="ORF">Asi02nite_59000</name>
</gene>
<evidence type="ECO:0000313" key="2">
    <source>
        <dbReference type="EMBL" id="GIF76382.1"/>
    </source>
</evidence>
<accession>A0ABQ4CYJ9</accession>
<dbReference type="PANTHER" id="PTHR40765">
    <property type="entry name" value="ESX-2 SECRETION SYSTEM ATPASE ECCB2"/>
    <property type="match status" value="1"/>
</dbReference>
<evidence type="ECO:0000313" key="3">
    <source>
        <dbReference type="Proteomes" id="UP000604117"/>
    </source>
</evidence>
<dbReference type="InterPro" id="IPR007795">
    <property type="entry name" value="T7SS_EccB"/>
</dbReference>
<keyword evidence="1" id="KW-0812">Transmembrane</keyword>
<proteinExistence type="predicted"/>
<name>A0ABQ4CYJ9_9ACTN</name>
<dbReference type="NCBIfam" id="TIGR03919">
    <property type="entry name" value="T7SS_EccB"/>
    <property type="match status" value="1"/>
</dbReference>
<protein>
    <submittedName>
        <fullName evidence="2">Type VII secretion protein EccB</fullName>
    </submittedName>
</protein>
<dbReference type="RefSeq" id="WP_203717258.1">
    <property type="nucleotide sequence ID" value="NZ_BONE01000060.1"/>
</dbReference>
<dbReference type="Gene3D" id="3.30.2390.20">
    <property type="entry name" value="Type VII secretion system EccB, repeat 1 domain"/>
    <property type="match status" value="1"/>
</dbReference>
<dbReference type="Pfam" id="PF05108">
    <property type="entry name" value="T7SS_ESX1_EccB"/>
    <property type="match status" value="1"/>
</dbReference>
<sequence>MRSRQEQVQAHRFITRRIVSGLLSGEPETTELPMRRFGLAMFGSVMVAAIVFAIIGVIGLVNPGGGRPATGELIIMRETGARYVLVDETLHPVLNWSSALLFAGNDKPAIRQMSRDSLGAYAVGEPIGIPGAPDPPPDRGALLGLPWSVCGAPPQGAGGPTTMVFVGREPAGGTSLGPDTALLVSTPADTSGPAATYVVFGDRRFRVVDEITLTALELAAVDPVPVGKALLNGITGGPDLRQPVIDGAGQASPRRVGGARGDIGQVYRAGQQRYVLTREGLVTIGDVSAKLLLADDPQETVISAAEAAAVLVRDASVEPAGFPRTLPAIAPGQAAPPLLCAVQTGGVAPAVHRYAAVPAGLPGGAGSAAGQGADGVATADRVIVASGKGALVRVEPAPGVRVDTTTYLITDQGLKFPLRNDGQVNAATALGYGGVDPLPVPSALLALVPNGPVLDPAAAQRFVRPTG</sequence>
<dbReference type="EMBL" id="BONE01000060">
    <property type="protein sequence ID" value="GIF76382.1"/>
    <property type="molecule type" value="Genomic_DNA"/>
</dbReference>
<keyword evidence="1" id="KW-1133">Transmembrane helix</keyword>
<feature type="transmembrane region" description="Helical" evidence="1">
    <location>
        <begin position="39"/>
        <end position="61"/>
    </location>
</feature>
<reference evidence="2 3" key="1">
    <citation type="submission" date="2021-01" db="EMBL/GenBank/DDBJ databases">
        <title>Whole genome shotgun sequence of Asanoa siamensis NBRC 107932.</title>
        <authorList>
            <person name="Komaki H."/>
            <person name="Tamura T."/>
        </authorList>
    </citation>
    <scope>NUCLEOTIDE SEQUENCE [LARGE SCALE GENOMIC DNA]</scope>
    <source>
        <strain evidence="2 3">NBRC 107932</strain>
    </source>
</reference>
<organism evidence="2 3">
    <name type="scientific">Asanoa siamensis</name>
    <dbReference type="NCBI Taxonomy" id="926357"/>
    <lineage>
        <taxon>Bacteria</taxon>
        <taxon>Bacillati</taxon>
        <taxon>Actinomycetota</taxon>
        <taxon>Actinomycetes</taxon>
        <taxon>Micromonosporales</taxon>
        <taxon>Micromonosporaceae</taxon>
        <taxon>Asanoa</taxon>
    </lineage>
</organism>
<evidence type="ECO:0000256" key="1">
    <source>
        <dbReference type="SAM" id="Phobius"/>
    </source>
</evidence>
<dbReference type="Proteomes" id="UP000604117">
    <property type="component" value="Unassembled WGS sequence"/>
</dbReference>
<dbReference type="PANTHER" id="PTHR40765:SF2">
    <property type="entry name" value="ESX-2 SECRETION SYSTEM ATPASE ECCB2"/>
    <property type="match status" value="1"/>
</dbReference>
<keyword evidence="1" id="KW-0472">Membrane</keyword>
<keyword evidence="3" id="KW-1185">Reference proteome</keyword>
<dbReference type="InterPro" id="IPR044857">
    <property type="entry name" value="T7SS_EccB_R1"/>
</dbReference>
<comment type="caution">
    <text evidence="2">The sequence shown here is derived from an EMBL/GenBank/DDBJ whole genome shotgun (WGS) entry which is preliminary data.</text>
</comment>